<dbReference type="PROSITE" id="PS51257">
    <property type="entry name" value="PROKAR_LIPOPROTEIN"/>
    <property type="match status" value="1"/>
</dbReference>
<reference evidence="3" key="1">
    <citation type="submission" date="2017-09" db="EMBL/GenBank/DDBJ databases">
        <title>The Reconstruction of 2,631 Draft Metagenome-Assembled Genomes from the Global Oceans.</title>
        <authorList>
            <person name="Tully B.J."/>
            <person name="Graham E.D."/>
            <person name="Heidelberg J.F."/>
        </authorList>
    </citation>
    <scope>NUCLEOTIDE SEQUENCE [LARGE SCALE GENOMIC DNA]</scope>
</reference>
<comment type="caution">
    <text evidence="2">The sequence shown here is derived from an EMBL/GenBank/DDBJ whole genome shotgun (WGS) entry which is preliminary data.</text>
</comment>
<dbReference type="EMBL" id="NZBU01000009">
    <property type="protein sequence ID" value="MAG22302.1"/>
    <property type="molecule type" value="Genomic_DNA"/>
</dbReference>
<dbReference type="Proteomes" id="UP000226592">
    <property type="component" value="Unassembled WGS sequence"/>
</dbReference>
<feature type="transmembrane region" description="Helical" evidence="1">
    <location>
        <begin position="145"/>
        <end position="163"/>
    </location>
</feature>
<name>A0A2D6M1J6_9ARCH</name>
<organism evidence="2 3">
    <name type="scientific">Candidatus Iainarchaeum sp</name>
    <dbReference type="NCBI Taxonomy" id="3101447"/>
    <lineage>
        <taxon>Archaea</taxon>
        <taxon>Candidatus Iainarchaeota</taxon>
        <taxon>Candidatus Iainarchaeia</taxon>
        <taxon>Candidatus Iainarchaeales</taxon>
        <taxon>Candidatus Iainarchaeaceae</taxon>
        <taxon>Candidatus Iainarchaeum</taxon>
    </lineage>
</organism>
<evidence type="ECO:0000256" key="1">
    <source>
        <dbReference type="SAM" id="Phobius"/>
    </source>
</evidence>
<accession>A0A2D6M1J6</accession>
<evidence type="ECO:0000313" key="2">
    <source>
        <dbReference type="EMBL" id="MAG22302.1"/>
    </source>
</evidence>
<keyword evidence="1" id="KW-0472">Membrane</keyword>
<protein>
    <submittedName>
        <fullName evidence="2">Uncharacterized protein</fullName>
    </submittedName>
</protein>
<sequence length="168" mass="17562">MRARIMIVLVLLVLLFSAINVFGAACPTGGGCIANCNTKTEGSCANYYEIVPVTGGGKACKWTGGTCDQVTTCSAKCTMGLGCTSGYRAQIAICIGLSSNASCYKYYSTAIGDNFCYYKGGGGCDDTAACIIPEFFGIDFGEMEISTGIIALIAAIALPTLLFRKKKK</sequence>
<evidence type="ECO:0000313" key="3">
    <source>
        <dbReference type="Proteomes" id="UP000226592"/>
    </source>
</evidence>
<proteinExistence type="predicted"/>
<dbReference type="AlphaFoldDB" id="A0A2D6M1J6"/>
<keyword evidence="1" id="KW-1133">Transmembrane helix</keyword>
<gene>
    <name evidence="2" type="ORF">CL943_03290</name>
</gene>
<keyword evidence="1" id="KW-0812">Transmembrane</keyword>